<keyword evidence="4" id="KW-1185">Reference proteome</keyword>
<dbReference type="AlphaFoldDB" id="A0A840MKR7"/>
<evidence type="ECO:0000256" key="1">
    <source>
        <dbReference type="SAM" id="MobiDB-lite"/>
    </source>
</evidence>
<reference evidence="3 4" key="1">
    <citation type="submission" date="2020-08" db="EMBL/GenBank/DDBJ databases">
        <title>Genomic Encyclopedia of Type Strains, Phase IV (KMG-IV): sequencing the most valuable type-strain genomes for metagenomic binning, comparative biology and taxonomic classification.</title>
        <authorList>
            <person name="Goeker M."/>
        </authorList>
    </citation>
    <scope>NUCLEOTIDE SEQUENCE [LARGE SCALE GENOMIC DNA]</scope>
    <source>
        <strain evidence="3 4">DSM 27165</strain>
    </source>
</reference>
<dbReference type="EMBL" id="JACHHY010000003">
    <property type="protein sequence ID" value="MBB5017302.1"/>
    <property type="molecule type" value="Genomic_DNA"/>
</dbReference>
<evidence type="ECO:0000313" key="3">
    <source>
        <dbReference type="EMBL" id="MBB5017302.1"/>
    </source>
</evidence>
<dbReference type="RefSeq" id="WP_184034910.1">
    <property type="nucleotide sequence ID" value="NZ_JACHHY010000003.1"/>
</dbReference>
<keyword evidence="2" id="KW-1133">Transmembrane helix</keyword>
<keyword evidence="2" id="KW-0472">Membrane</keyword>
<feature type="region of interest" description="Disordered" evidence="1">
    <location>
        <begin position="1"/>
        <end position="30"/>
    </location>
</feature>
<gene>
    <name evidence="3" type="ORF">HNQ59_000566</name>
</gene>
<comment type="caution">
    <text evidence="3">The sequence shown here is derived from an EMBL/GenBank/DDBJ whole genome shotgun (WGS) entry which is preliminary data.</text>
</comment>
<proteinExistence type="predicted"/>
<evidence type="ECO:0000313" key="4">
    <source>
        <dbReference type="Proteomes" id="UP000575898"/>
    </source>
</evidence>
<keyword evidence="2" id="KW-0812">Transmembrane</keyword>
<sequence length="60" mass="6567">MAEPLIDTTDDAVDQTAPDLNEPVVEESAPPEPLDPVLVWHLIKLIAALILLPILLFKVL</sequence>
<protein>
    <submittedName>
        <fullName evidence="3">Uncharacterized protein</fullName>
    </submittedName>
</protein>
<accession>A0A840MKR7</accession>
<evidence type="ECO:0000256" key="2">
    <source>
        <dbReference type="SAM" id="Phobius"/>
    </source>
</evidence>
<name>A0A840MKR7_9PROT</name>
<feature type="transmembrane region" description="Helical" evidence="2">
    <location>
        <begin position="38"/>
        <end position="57"/>
    </location>
</feature>
<organism evidence="3 4">
    <name type="scientific">Chitinivorax tropicus</name>
    <dbReference type="NCBI Taxonomy" id="714531"/>
    <lineage>
        <taxon>Bacteria</taxon>
        <taxon>Pseudomonadati</taxon>
        <taxon>Pseudomonadota</taxon>
        <taxon>Betaproteobacteria</taxon>
        <taxon>Chitinivorax</taxon>
    </lineage>
</organism>
<dbReference type="Proteomes" id="UP000575898">
    <property type="component" value="Unassembled WGS sequence"/>
</dbReference>